<dbReference type="Proteomes" id="UP000306985">
    <property type="component" value="Unassembled WGS sequence"/>
</dbReference>
<dbReference type="GO" id="GO:0010181">
    <property type="term" value="F:FMN binding"/>
    <property type="evidence" value="ECO:0007669"/>
    <property type="project" value="TreeGrafter"/>
</dbReference>
<evidence type="ECO:0000313" key="2">
    <source>
        <dbReference type="EMBL" id="TKV58419.1"/>
    </source>
</evidence>
<proteinExistence type="predicted"/>
<evidence type="ECO:0000313" key="3">
    <source>
        <dbReference type="Proteomes" id="UP000306985"/>
    </source>
</evidence>
<name>A0A4U6QEL7_9ACTN</name>
<dbReference type="EMBL" id="SZZH01000003">
    <property type="protein sequence ID" value="TKV58419.1"/>
    <property type="molecule type" value="Genomic_DNA"/>
</dbReference>
<dbReference type="Gene3D" id="3.40.50.360">
    <property type="match status" value="1"/>
</dbReference>
<dbReference type="AlphaFoldDB" id="A0A4U6QEL7"/>
<comment type="caution">
    <text evidence="2">The sequence shown here is derived from an EMBL/GenBank/DDBJ whole genome shotgun (WGS) entry which is preliminary data.</text>
</comment>
<reference evidence="2 3" key="1">
    <citation type="submission" date="2019-05" db="EMBL/GenBank/DDBJ databases">
        <title>Nakamurella sp. N5BH11, whole genome shotgun sequence.</title>
        <authorList>
            <person name="Tuo L."/>
        </authorList>
    </citation>
    <scope>NUCLEOTIDE SEQUENCE [LARGE SCALE GENOMIC DNA]</scope>
    <source>
        <strain evidence="2 3">N5BH11</strain>
    </source>
</reference>
<dbReference type="InterPro" id="IPR005025">
    <property type="entry name" value="FMN_Rdtase-like_dom"/>
</dbReference>
<dbReference type="PANTHER" id="PTHR30543:SF21">
    <property type="entry name" value="NAD(P)H-DEPENDENT FMN REDUCTASE LOT6"/>
    <property type="match status" value="1"/>
</dbReference>
<feature type="domain" description="NADPH-dependent FMN reductase-like" evidence="1">
    <location>
        <begin position="5"/>
        <end position="146"/>
    </location>
</feature>
<protein>
    <submittedName>
        <fullName evidence="2">NAD(P)H-dependent oxidoreductase</fullName>
    </submittedName>
</protein>
<dbReference type="GO" id="GO:0005829">
    <property type="term" value="C:cytosol"/>
    <property type="evidence" value="ECO:0007669"/>
    <property type="project" value="TreeGrafter"/>
</dbReference>
<evidence type="ECO:0000259" key="1">
    <source>
        <dbReference type="Pfam" id="PF03358"/>
    </source>
</evidence>
<dbReference type="PANTHER" id="PTHR30543">
    <property type="entry name" value="CHROMATE REDUCTASE"/>
    <property type="match status" value="1"/>
</dbReference>
<dbReference type="GO" id="GO:0016491">
    <property type="term" value="F:oxidoreductase activity"/>
    <property type="evidence" value="ECO:0007669"/>
    <property type="project" value="InterPro"/>
</dbReference>
<dbReference type="RefSeq" id="WP_137450082.1">
    <property type="nucleotide sequence ID" value="NZ_SZZH01000003.1"/>
</dbReference>
<dbReference type="InterPro" id="IPR050712">
    <property type="entry name" value="NAD(P)H-dep_reductase"/>
</dbReference>
<sequence length="193" mass="20506">MSDLRIGYLVGSISTDSINRRLAAALQQLAPAGVRLVEIGIKDLPFYSLDAEQDFPAAARQFKQAITDADGILIVTPEYSRSIPGVLKNALDWAARPYGENAFAGQPVALAGTSPSPIGTATAQQHLRAILVHFDALVLGQPELFLQDTGAIANDGSVTDEQTRGLLEDFLETFAAFVRTQRAAADAPQALAS</sequence>
<dbReference type="OrthoDB" id="9812295at2"/>
<gene>
    <name evidence="2" type="ORF">FDO65_12675</name>
</gene>
<organism evidence="2 3">
    <name type="scientific">Nakamurella flava</name>
    <dbReference type="NCBI Taxonomy" id="2576308"/>
    <lineage>
        <taxon>Bacteria</taxon>
        <taxon>Bacillati</taxon>
        <taxon>Actinomycetota</taxon>
        <taxon>Actinomycetes</taxon>
        <taxon>Nakamurellales</taxon>
        <taxon>Nakamurellaceae</taxon>
        <taxon>Nakamurella</taxon>
    </lineage>
</organism>
<dbReference type="InterPro" id="IPR029039">
    <property type="entry name" value="Flavoprotein-like_sf"/>
</dbReference>
<dbReference type="SUPFAM" id="SSF52218">
    <property type="entry name" value="Flavoproteins"/>
    <property type="match status" value="1"/>
</dbReference>
<keyword evidence="3" id="KW-1185">Reference proteome</keyword>
<accession>A0A4U6QEL7</accession>
<dbReference type="Pfam" id="PF03358">
    <property type="entry name" value="FMN_red"/>
    <property type="match status" value="1"/>
</dbReference>